<accession>A0ACC4AW98</accession>
<dbReference type="Proteomes" id="UP000309997">
    <property type="component" value="Unassembled WGS sequence"/>
</dbReference>
<dbReference type="EMBL" id="RCHU02000015">
    <property type="protein sequence ID" value="KAL3570519.1"/>
    <property type="molecule type" value="Genomic_DNA"/>
</dbReference>
<evidence type="ECO:0000313" key="2">
    <source>
        <dbReference type="Proteomes" id="UP000309997"/>
    </source>
</evidence>
<gene>
    <name evidence="1" type="ORF">D5086_027768</name>
</gene>
<sequence>MSRSDIVEEINDLDIKIAKTHKRIQEKQLKLERLTEKRVAKETGQSSQTPSSPEDLVISKPKILDQGIQKIESAYKASNPYYVPEAHKCYVIFAGPKAGVYREWSTVQPLVSATLNFPGWQESSECSPLLEEHVSILSSSGQKSHLWSSLA</sequence>
<comment type="caution">
    <text evidence="1">The sequence shown here is derived from an EMBL/GenBank/DDBJ whole genome shotgun (WGS) entry which is preliminary data.</text>
</comment>
<reference evidence="1 2" key="1">
    <citation type="journal article" date="2024" name="Plant Biotechnol. J.">
        <title>Genome and CRISPR/Cas9 system of a widespread forest tree (Populus alba) in the world.</title>
        <authorList>
            <person name="Liu Y.J."/>
            <person name="Jiang P.F."/>
            <person name="Han X.M."/>
            <person name="Li X.Y."/>
            <person name="Wang H.M."/>
            <person name="Wang Y.J."/>
            <person name="Wang X.X."/>
            <person name="Zeng Q.Y."/>
        </authorList>
    </citation>
    <scope>NUCLEOTIDE SEQUENCE [LARGE SCALE GENOMIC DNA]</scope>
    <source>
        <strain evidence="2">cv. PAL-ZL1</strain>
    </source>
</reference>
<evidence type="ECO:0000313" key="1">
    <source>
        <dbReference type="EMBL" id="KAL3570519.1"/>
    </source>
</evidence>
<organism evidence="1 2">
    <name type="scientific">Populus alba</name>
    <name type="common">White poplar</name>
    <dbReference type="NCBI Taxonomy" id="43335"/>
    <lineage>
        <taxon>Eukaryota</taxon>
        <taxon>Viridiplantae</taxon>
        <taxon>Streptophyta</taxon>
        <taxon>Embryophyta</taxon>
        <taxon>Tracheophyta</taxon>
        <taxon>Spermatophyta</taxon>
        <taxon>Magnoliopsida</taxon>
        <taxon>eudicotyledons</taxon>
        <taxon>Gunneridae</taxon>
        <taxon>Pentapetalae</taxon>
        <taxon>rosids</taxon>
        <taxon>fabids</taxon>
        <taxon>Malpighiales</taxon>
        <taxon>Salicaceae</taxon>
        <taxon>Saliceae</taxon>
        <taxon>Populus</taxon>
    </lineage>
</organism>
<keyword evidence="2" id="KW-1185">Reference proteome</keyword>
<protein>
    <submittedName>
        <fullName evidence="1">Uncharacterized protein</fullName>
    </submittedName>
</protein>
<proteinExistence type="predicted"/>
<name>A0ACC4AW98_POPAL</name>